<reference evidence="1 2" key="1">
    <citation type="submission" date="2017-02" db="EMBL/GenBank/DDBJ databases">
        <title>Paraburkholderia sophoroidis sp. nov. and Paraburkholderia steynii sp. nov. rhizobial symbionts of the fynbos legume Hypocalyptus sophoroides.</title>
        <authorList>
            <person name="Steenkamp E.T."/>
            <person name="Beukes C.W."/>
            <person name="Van Zyl E."/>
            <person name="Avontuur J."/>
            <person name="Chan W.Y."/>
            <person name="Hassen A."/>
            <person name="Palmer M."/>
            <person name="Mthombeni L."/>
            <person name="Phalane F."/>
            <person name="Sereme K."/>
            <person name="Venter S.N."/>
        </authorList>
    </citation>
    <scope>NUCLEOTIDE SEQUENCE [LARGE SCALE GENOMIC DNA]</scope>
    <source>
        <strain evidence="1 2">HC1.1ba</strain>
    </source>
</reference>
<dbReference type="SUPFAM" id="SSF81901">
    <property type="entry name" value="HCP-like"/>
    <property type="match status" value="1"/>
</dbReference>
<organism evidence="1 2">
    <name type="scientific">Paraburkholderia steynii</name>
    <dbReference type="NCBI Taxonomy" id="1245441"/>
    <lineage>
        <taxon>Bacteria</taxon>
        <taxon>Pseudomonadati</taxon>
        <taxon>Pseudomonadota</taxon>
        <taxon>Betaproteobacteria</taxon>
        <taxon>Burkholderiales</taxon>
        <taxon>Burkholderiaceae</taxon>
        <taxon>Paraburkholderia</taxon>
    </lineage>
</organism>
<dbReference type="Gene3D" id="1.25.40.10">
    <property type="entry name" value="Tetratricopeptide repeat domain"/>
    <property type="match status" value="1"/>
</dbReference>
<proteinExistence type="predicted"/>
<protein>
    <recommendedName>
        <fullName evidence="3">Sel1 repeat family protein</fullName>
    </recommendedName>
</protein>
<dbReference type="EMBL" id="MWML01000797">
    <property type="protein sequence ID" value="TCG02738.1"/>
    <property type="molecule type" value="Genomic_DNA"/>
</dbReference>
<dbReference type="InterPro" id="IPR011990">
    <property type="entry name" value="TPR-like_helical_dom_sf"/>
</dbReference>
<evidence type="ECO:0000313" key="2">
    <source>
        <dbReference type="Proteomes" id="UP000294200"/>
    </source>
</evidence>
<dbReference type="AlphaFoldDB" id="A0A4V2NFX4"/>
<keyword evidence="2" id="KW-1185">Reference proteome</keyword>
<feature type="non-terminal residue" evidence="1">
    <location>
        <position position="1"/>
    </location>
</feature>
<comment type="caution">
    <text evidence="1">The sequence shown here is derived from an EMBL/GenBank/DDBJ whole genome shotgun (WGS) entry which is preliminary data.</text>
</comment>
<name>A0A4V2NFX4_9BURK</name>
<evidence type="ECO:0000313" key="1">
    <source>
        <dbReference type="EMBL" id="TCG02738.1"/>
    </source>
</evidence>
<accession>A0A4V2NFX4</accession>
<dbReference type="Proteomes" id="UP000294200">
    <property type="component" value="Unassembled WGS sequence"/>
</dbReference>
<gene>
    <name evidence="1" type="ORF">BZM27_53610</name>
</gene>
<evidence type="ECO:0008006" key="3">
    <source>
        <dbReference type="Google" id="ProtNLM"/>
    </source>
</evidence>
<sequence length="98" mass="10769">VMNDETADGRLRGMAAAALADSARLGRGIQPDVSRARSLYEQAIDLGHKGAAHNLGLFWEGVWGADDNSVMPDRTKAMQSYRRGGDDVRCQRRLQALR</sequence>